<name>A0A225USW3_9STRA</name>
<evidence type="ECO:0000256" key="3">
    <source>
        <dbReference type="ARBA" id="ARBA00012744"/>
    </source>
</evidence>
<dbReference type="PANTHER" id="PTHR30620:SF16">
    <property type="entry name" value="LYSOSOMAL BETA GLUCOSIDASE"/>
    <property type="match status" value="1"/>
</dbReference>
<dbReference type="OrthoDB" id="416222at2759"/>
<dbReference type="Pfam" id="PF00933">
    <property type="entry name" value="Glyco_hydro_3"/>
    <property type="match status" value="1"/>
</dbReference>
<feature type="non-terminal residue" evidence="9">
    <location>
        <position position="422"/>
    </location>
</feature>
<dbReference type="InterPro" id="IPR001764">
    <property type="entry name" value="Glyco_hydro_3_N"/>
</dbReference>
<comment type="catalytic activity">
    <reaction evidence="1">
        <text>Hydrolysis of terminal, non-reducing beta-D-glucosyl residues with release of beta-D-glucose.</text>
        <dbReference type="EC" id="3.2.1.21"/>
    </reaction>
</comment>
<dbReference type="Gene3D" id="3.40.50.1700">
    <property type="entry name" value="Glycoside hydrolase family 3 C-terminal domain"/>
    <property type="match status" value="1"/>
</dbReference>
<comment type="caution">
    <text evidence="9">The sequence shown here is derived from an EMBL/GenBank/DDBJ whole genome shotgun (WGS) entry which is preliminary data.</text>
</comment>
<evidence type="ECO:0000256" key="2">
    <source>
        <dbReference type="ARBA" id="ARBA00005336"/>
    </source>
</evidence>
<dbReference type="STRING" id="4795.A0A225USW3"/>
<feature type="domain" description="Glycoside hydrolase family 3 N-terminal" evidence="8">
    <location>
        <begin position="56"/>
        <end position="370"/>
    </location>
</feature>
<gene>
    <name evidence="9" type="ORF">PHMEG_00034293</name>
</gene>
<evidence type="ECO:0000259" key="8">
    <source>
        <dbReference type="Pfam" id="PF00933"/>
    </source>
</evidence>
<evidence type="ECO:0000256" key="4">
    <source>
        <dbReference type="ARBA" id="ARBA00022729"/>
    </source>
</evidence>
<evidence type="ECO:0000256" key="6">
    <source>
        <dbReference type="ARBA" id="ARBA00023295"/>
    </source>
</evidence>
<dbReference type="Gene3D" id="3.20.20.300">
    <property type="entry name" value="Glycoside hydrolase, family 3, N-terminal domain"/>
    <property type="match status" value="1"/>
</dbReference>
<keyword evidence="4 7" id="KW-0732">Signal</keyword>
<dbReference type="InterPro" id="IPR017853">
    <property type="entry name" value="GH"/>
</dbReference>
<comment type="similarity">
    <text evidence="2">Belongs to the glycosyl hydrolase 3 family.</text>
</comment>
<protein>
    <recommendedName>
        <fullName evidence="3">beta-glucosidase</fullName>
        <ecNumber evidence="3">3.2.1.21</ecNumber>
    </recommendedName>
</protein>
<dbReference type="EC" id="3.2.1.21" evidence="3"/>
<dbReference type="InterPro" id="IPR036962">
    <property type="entry name" value="Glyco_hydro_3_N_sf"/>
</dbReference>
<evidence type="ECO:0000313" key="9">
    <source>
        <dbReference type="EMBL" id="OWY95646.1"/>
    </source>
</evidence>
<feature type="signal peptide" evidence="7">
    <location>
        <begin position="1"/>
        <end position="21"/>
    </location>
</feature>
<dbReference type="InterPro" id="IPR051915">
    <property type="entry name" value="Cellulose_Degrad_GH3"/>
</dbReference>
<dbReference type="SUPFAM" id="SSF51445">
    <property type="entry name" value="(Trans)glycosidases"/>
    <property type="match status" value="1"/>
</dbReference>
<dbReference type="EMBL" id="NBNE01012658">
    <property type="protein sequence ID" value="OWY95646.1"/>
    <property type="molecule type" value="Genomic_DNA"/>
</dbReference>
<dbReference type="FunFam" id="3.20.20.300:FF:000007">
    <property type="entry name" value="Lysosomal beta glucosidase"/>
    <property type="match status" value="1"/>
</dbReference>
<feature type="chain" id="PRO_5013347753" description="beta-glucosidase" evidence="7">
    <location>
        <begin position="22"/>
        <end position="422"/>
    </location>
</feature>
<keyword evidence="5 9" id="KW-0378">Hydrolase</keyword>
<accession>A0A225USW3</accession>
<sequence length="422" mass="46652">MLKSWLAVAILSLPTVATVLATGEDNVHDAQAQTIVDGFSAAELLGQMTQLDLSTVMNGITRTLNETAVRNFAKMNIGSYLNTYWGDQPINGSYGYSASEFRSLIQRIQEITMEENGGHPIIYGIDSIHGASYVAGAMLFPHEINQGASFNPDLVNEVGRITARDTEAAGISWIFGPILDISQSSLWARTYETYGEDPYLASVMGASYVRGLQSRNQTAACVKHFIGYSKTPTGHDRDGVLMPDFDLLNYFIPPYKAAFEAGALSVMENYISLNGDPVIASSKILNDLLRTDLGFNGVLLTDWMEIYNLHDFHRVSATREEAVSTSLQQTSIDVSMVPSDTDFIDYGLNMLKEHPEQEARLRESVKRVIKMKLQLGLYDNPMPGKDYVSMVGNDKDKEVALEVARESIVLLKNEKDVLPLPK</sequence>
<dbReference type="Proteomes" id="UP000198211">
    <property type="component" value="Unassembled WGS sequence"/>
</dbReference>
<keyword evidence="6" id="KW-0326">Glycosidase</keyword>
<dbReference type="GO" id="GO:0008422">
    <property type="term" value="F:beta-glucosidase activity"/>
    <property type="evidence" value="ECO:0007669"/>
    <property type="project" value="UniProtKB-EC"/>
</dbReference>
<dbReference type="PANTHER" id="PTHR30620">
    <property type="entry name" value="PERIPLASMIC BETA-GLUCOSIDASE-RELATED"/>
    <property type="match status" value="1"/>
</dbReference>
<dbReference type="InterPro" id="IPR036881">
    <property type="entry name" value="Glyco_hydro_3_C_sf"/>
</dbReference>
<dbReference type="PRINTS" id="PR00133">
    <property type="entry name" value="GLHYDRLASE3"/>
</dbReference>
<evidence type="ECO:0000256" key="1">
    <source>
        <dbReference type="ARBA" id="ARBA00000448"/>
    </source>
</evidence>
<dbReference type="GO" id="GO:0009251">
    <property type="term" value="P:glucan catabolic process"/>
    <property type="evidence" value="ECO:0007669"/>
    <property type="project" value="TreeGrafter"/>
</dbReference>
<evidence type="ECO:0000256" key="7">
    <source>
        <dbReference type="SAM" id="SignalP"/>
    </source>
</evidence>
<organism evidence="9 10">
    <name type="scientific">Phytophthora megakarya</name>
    <dbReference type="NCBI Taxonomy" id="4795"/>
    <lineage>
        <taxon>Eukaryota</taxon>
        <taxon>Sar</taxon>
        <taxon>Stramenopiles</taxon>
        <taxon>Oomycota</taxon>
        <taxon>Peronosporomycetes</taxon>
        <taxon>Peronosporales</taxon>
        <taxon>Peronosporaceae</taxon>
        <taxon>Phytophthora</taxon>
    </lineage>
</organism>
<proteinExistence type="inferred from homology"/>
<dbReference type="AlphaFoldDB" id="A0A225USW3"/>
<evidence type="ECO:0000256" key="5">
    <source>
        <dbReference type="ARBA" id="ARBA00022801"/>
    </source>
</evidence>
<evidence type="ECO:0000313" key="10">
    <source>
        <dbReference type="Proteomes" id="UP000198211"/>
    </source>
</evidence>
<reference evidence="10" key="1">
    <citation type="submission" date="2017-03" db="EMBL/GenBank/DDBJ databases">
        <title>Phytopthora megakarya and P. palmivora, two closely related causual agents of cacao black pod achieved similar genome size and gene model numbers by different mechanisms.</title>
        <authorList>
            <person name="Ali S."/>
            <person name="Shao J."/>
            <person name="Larry D.J."/>
            <person name="Kronmiller B."/>
            <person name="Shen D."/>
            <person name="Strem M.D."/>
            <person name="Melnick R.L."/>
            <person name="Guiltinan M.J."/>
            <person name="Tyler B.M."/>
            <person name="Meinhardt L.W."/>
            <person name="Bailey B.A."/>
        </authorList>
    </citation>
    <scope>NUCLEOTIDE SEQUENCE [LARGE SCALE GENOMIC DNA]</scope>
    <source>
        <strain evidence="10">zdho120</strain>
    </source>
</reference>
<keyword evidence="10" id="KW-1185">Reference proteome</keyword>